<accession>A0A919XM76</accession>
<name>A0A919XM76_9BACL</name>
<keyword evidence="2" id="KW-1185">Reference proteome</keyword>
<dbReference type="Gene3D" id="3.90.1750.20">
    <property type="entry name" value="Putative Large Serine Recombinase, Chain B, Domain 2"/>
    <property type="match status" value="1"/>
</dbReference>
<dbReference type="InterPro" id="IPR038109">
    <property type="entry name" value="DNA_bind_recomb_sf"/>
</dbReference>
<protein>
    <submittedName>
        <fullName evidence="1">Uncharacterized protein</fullName>
    </submittedName>
</protein>
<proteinExistence type="predicted"/>
<reference evidence="1 2" key="1">
    <citation type="submission" date="2021-03" db="EMBL/GenBank/DDBJ databases">
        <title>Antimicrobial resistance genes in bacteria isolated from Japanese honey, and their potential for conferring macrolide and lincosamide resistance in the American foulbrood pathogen Paenibacillus larvae.</title>
        <authorList>
            <person name="Okamoto M."/>
            <person name="Kumagai M."/>
            <person name="Kanamori H."/>
            <person name="Takamatsu D."/>
        </authorList>
    </citation>
    <scope>NUCLEOTIDE SEQUENCE [LARGE SCALE GENOMIC DNA]</scope>
    <source>
        <strain evidence="1 2">J41TS12</strain>
    </source>
</reference>
<organism evidence="1 2">
    <name type="scientific">Paenibacillus antibioticophila</name>
    <dbReference type="NCBI Taxonomy" id="1274374"/>
    <lineage>
        <taxon>Bacteria</taxon>
        <taxon>Bacillati</taxon>
        <taxon>Bacillota</taxon>
        <taxon>Bacilli</taxon>
        <taxon>Bacillales</taxon>
        <taxon>Paenibacillaceae</taxon>
        <taxon>Paenibacillus</taxon>
    </lineage>
</organism>
<dbReference type="Proteomes" id="UP000681162">
    <property type="component" value="Unassembled WGS sequence"/>
</dbReference>
<dbReference type="AlphaFoldDB" id="A0A919XM76"/>
<evidence type="ECO:0000313" key="2">
    <source>
        <dbReference type="Proteomes" id="UP000681162"/>
    </source>
</evidence>
<evidence type="ECO:0000313" key="1">
    <source>
        <dbReference type="EMBL" id="GIO35582.1"/>
    </source>
</evidence>
<gene>
    <name evidence="1" type="ORF">J41TS12_04430</name>
</gene>
<comment type="caution">
    <text evidence="1">The sequence shown here is derived from an EMBL/GenBank/DDBJ whole genome shotgun (WGS) entry which is preliminary data.</text>
</comment>
<sequence length="103" mass="11966">MENTHEPIIDMDAWNTCQEIAARNYKPRPTKDNEISLFGGLLKCMDCGFAMRYTQETHNYPKKGFVKYVSYLIKYIEIGERKVVDGQKCRDVVIHYNLVDKAG</sequence>
<dbReference type="EMBL" id="BORR01000001">
    <property type="protein sequence ID" value="GIO35582.1"/>
    <property type="molecule type" value="Genomic_DNA"/>
</dbReference>